<protein>
    <submittedName>
        <fullName evidence="2">Insulinase family protein</fullName>
    </submittedName>
</protein>
<feature type="region of interest" description="Disordered" evidence="1">
    <location>
        <begin position="179"/>
        <end position="203"/>
    </location>
</feature>
<dbReference type="Gene3D" id="3.30.830.10">
    <property type="entry name" value="Metalloenzyme, LuxS/M16 peptidase-like"/>
    <property type="match status" value="1"/>
</dbReference>
<evidence type="ECO:0000313" key="3">
    <source>
        <dbReference type="Proteomes" id="UP000287866"/>
    </source>
</evidence>
<dbReference type="SUPFAM" id="SSF63411">
    <property type="entry name" value="LuxS/MPP-like metallohydrolase"/>
    <property type="match status" value="2"/>
</dbReference>
<keyword evidence="3" id="KW-1185">Reference proteome</keyword>
<accession>A0A8T6R6U6</accession>
<sequence length="526" mass="54903">MSVLRTEVDGVPTLFAERTDGHVTGGLVFRVGWADENLAVRGLTHVVAHLAMTGLVEDVHRYVDTHATYTQFRAQGTAQSVSHVLSGLCTAFSELPVDGLEPEKELVLAEADGRHRVPRPDALYRYGASSHGLCAYPETGVPAIGPDLVRVWAAEAFTRGNVVLWLSADRLPAGLRLPLPEGPRLPPPAGADSRTPTPAWYRSPDPDLLTVTGVVPRSPASVVFTDVLGAALHREVCEEHALSHAAGAVLTVRDADSAVVTVTADSHPGERAGVTGGFVDVLARLRWGALLDEEVAAAARAAADQVSRAAADHETVSARAVGELLGIPHPEPDEHAAALAAVGPDDVRACAEAFAASSLAGVADRGLGWAGWAAAPLSSPHELDGRTYPGRDGHGTALVVADEGVSVVGPGLRSTVRYADLVLMTSYADGGRHLVGGDGFGVEVEPTLFAIDGAALARIDEAVDLARVVRAPARAAQDLPQPRPAEPDPPAPVPPPAVPHAAPDLTPAASRPGWRDRLPRLGRRSS</sequence>
<dbReference type="Proteomes" id="UP000287866">
    <property type="component" value="Unassembled WGS sequence"/>
</dbReference>
<dbReference type="EMBL" id="SAYU02000050">
    <property type="protein sequence ID" value="NHA69180.1"/>
    <property type="molecule type" value="Genomic_DNA"/>
</dbReference>
<gene>
    <name evidence="2" type="ORF">EPD83_014135</name>
</gene>
<feature type="region of interest" description="Disordered" evidence="1">
    <location>
        <begin position="474"/>
        <end position="526"/>
    </location>
</feature>
<dbReference type="RefSeq" id="WP_165566739.1">
    <property type="nucleotide sequence ID" value="NZ_SAYU02000050.1"/>
</dbReference>
<dbReference type="AlphaFoldDB" id="A0A8T6R6U6"/>
<dbReference type="InterPro" id="IPR011249">
    <property type="entry name" value="Metalloenz_LuxS/M16"/>
</dbReference>
<organism evidence="2 3">
    <name type="scientific">Phycicoccus flavus</name>
    <dbReference type="NCBI Taxonomy" id="2502783"/>
    <lineage>
        <taxon>Bacteria</taxon>
        <taxon>Bacillati</taxon>
        <taxon>Actinomycetota</taxon>
        <taxon>Actinomycetes</taxon>
        <taxon>Micrococcales</taxon>
        <taxon>Intrasporangiaceae</taxon>
        <taxon>Phycicoccus</taxon>
    </lineage>
</organism>
<feature type="compositionally biased region" description="Pro residues" evidence="1">
    <location>
        <begin position="481"/>
        <end position="498"/>
    </location>
</feature>
<dbReference type="GO" id="GO:0046872">
    <property type="term" value="F:metal ion binding"/>
    <property type="evidence" value="ECO:0007669"/>
    <property type="project" value="InterPro"/>
</dbReference>
<reference evidence="2" key="1">
    <citation type="submission" date="2020-03" db="EMBL/GenBank/DDBJ databases">
        <title>Phycicoccus flavus sp. nov., a novel endophytic actinobacterium isolated from branch of Kandelia candel.</title>
        <authorList>
            <person name="Tuo L."/>
        </authorList>
    </citation>
    <scope>NUCLEOTIDE SEQUENCE</scope>
    <source>
        <strain evidence="2">CMS6Z-2</strain>
    </source>
</reference>
<comment type="caution">
    <text evidence="2">The sequence shown here is derived from an EMBL/GenBank/DDBJ whole genome shotgun (WGS) entry which is preliminary data.</text>
</comment>
<proteinExistence type="predicted"/>
<name>A0A8T6R6U6_9MICO</name>
<evidence type="ECO:0000256" key="1">
    <source>
        <dbReference type="SAM" id="MobiDB-lite"/>
    </source>
</evidence>
<evidence type="ECO:0000313" key="2">
    <source>
        <dbReference type="EMBL" id="NHA69180.1"/>
    </source>
</evidence>
<feature type="compositionally biased region" description="Pro residues" evidence="1">
    <location>
        <begin position="180"/>
        <end position="189"/>
    </location>
</feature>